<dbReference type="PANTHER" id="PTHR43777:SF1">
    <property type="entry name" value="MOLYBDENUM COFACTOR CYTIDYLYLTRANSFERASE"/>
    <property type="match status" value="1"/>
</dbReference>
<sequence>MTVGAILLAAGMSRRMGDENKLLAELGGVPVIARTLALTTAAGLPALVVLGHDRDRVAAALPPGTETVTAPAYRDGMGASLAAGVRAVPADWRGFFIMLGDMPLVEPALLRTMEEALAGPDGIIVPVSGGRRGNPVLWGRDHLSALEHLCGDRGGKALLAASFEKIVEVKAPSKSVFLDADTPEGLNEIRRVWDGTRAKA</sequence>
<dbReference type="AlphaFoldDB" id="A0A219B1V7"/>
<dbReference type="PANTHER" id="PTHR43777">
    <property type="entry name" value="MOLYBDENUM COFACTOR CYTIDYLYLTRANSFERASE"/>
    <property type="match status" value="1"/>
</dbReference>
<dbReference type="EMBL" id="NFZT01000001">
    <property type="protein sequence ID" value="OWV32321.1"/>
    <property type="molecule type" value="Genomic_DNA"/>
</dbReference>
<dbReference type="OrthoDB" id="9779263at2"/>
<proteinExistence type="predicted"/>
<accession>A0A219B1V7</accession>
<feature type="domain" description="MobA-like NTP transferase" evidence="2">
    <location>
        <begin position="5"/>
        <end position="162"/>
    </location>
</feature>
<evidence type="ECO:0000313" key="4">
    <source>
        <dbReference type="Proteomes" id="UP000198462"/>
    </source>
</evidence>
<dbReference type="Gene3D" id="3.90.550.10">
    <property type="entry name" value="Spore Coat Polysaccharide Biosynthesis Protein SpsA, Chain A"/>
    <property type="match status" value="1"/>
</dbReference>
<evidence type="ECO:0000313" key="3">
    <source>
        <dbReference type="EMBL" id="OWV32321.1"/>
    </source>
</evidence>
<reference evidence="4" key="1">
    <citation type="submission" date="2017-05" db="EMBL/GenBank/DDBJ databases">
        <authorList>
            <person name="Lin X."/>
        </authorList>
    </citation>
    <scope>NUCLEOTIDE SEQUENCE [LARGE SCALE GENOMIC DNA]</scope>
    <source>
        <strain evidence="4">JLT2012</strain>
    </source>
</reference>
<dbReference type="SUPFAM" id="SSF53448">
    <property type="entry name" value="Nucleotide-diphospho-sugar transferases"/>
    <property type="match status" value="1"/>
</dbReference>
<dbReference type="GO" id="GO:0016779">
    <property type="term" value="F:nucleotidyltransferase activity"/>
    <property type="evidence" value="ECO:0007669"/>
    <property type="project" value="UniProtKB-ARBA"/>
</dbReference>
<organism evidence="3 4">
    <name type="scientific">Pacificimonas flava</name>
    <dbReference type="NCBI Taxonomy" id="1234595"/>
    <lineage>
        <taxon>Bacteria</taxon>
        <taxon>Pseudomonadati</taxon>
        <taxon>Pseudomonadota</taxon>
        <taxon>Alphaproteobacteria</taxon>
        <taxon>Sphingomonadales</taxon>
        <taxon>Sphingosinicellaceae</taxon>
        <taxon>Pacificimonas</taxon>
    </lineage>
</organism>
<comment type="caution">
    <text evidence="3">The sequence shown here is derived from an EMBL/GenBank/DDBJ whole genome shotgun (WGS) entry which is preliminary data.</text>
</comment>
<dbReference type="Proteomes" id="UP000198462">
    <property type="component" value="Unassembled WGS sequence"/>
</dbReference>
<dbReference type="RefSeq" id="WP_088711120.1">
    <property type="nucleotide sequence ID" value="NZ_NFZT01000001.1"/>
</dbReference>
<protein>
    <recommendedName>
        <fullName evidence="2">MobA-like NTP transferase domain-containing protein</fullName>
    </recommendedName>
</protein>
<dbReference type="InterPro" id="IPR029044">
    <property type="entry name" value="Nucleotide-diphossugar_trans"/>
</dbReference>
<name>A0A219B1V7_9SPHN</name>
<evidence type="ECO:0000259" key="2">
    <source>
        <dbReference type="Pfam" id="PF12804"/>
    </source>
</evidence>
<dbReference type="CDD" id="cd04182">
    <property type="entry name" value="GT_2_like_f"/>
    <property type="match status" value="1"/>
</dbReference>
<keyword evidence="4" id="KW-1185">Reference proteome</keyword>
<keyword evidence="1" id="KW-0460">Magnesium</keyword>
<gene>
    <name evidence="3" type="ORF">B5C34_01860</name>
</gene>
<dbReference type="Pfam" id="PF12804">
    <property type="entry name" value="NTP_transf_3"/>
    <property type="match status" value="1"/>
</dbReference>
<dbReference type="InterPro" id="IPR025877">
    <property type="entry name" value="MobA-like_NTP_Trfase"/>
</dbReference>
<evidence type="ECO:0000256" key="1">
    <source>
        <dbReference type="ARBA" id="ARBA00022842"/>
    </source>
</evidence>